<dbReference type="InterPro" id="IPR000467">
    <property type="entry name" value="G_patch_dom"/>
</dbReference>
<sequence length="277" mass="30161">QAILDENGDILFAGSRQDRKKLKVVANGEIVDFKGYALASSYRRVYSVFPALTIYWITERGKNEWNDLPPELQAVWGADWQKKAEEGHKAILAPARLNPTITVLPNPVIDVTTLVQRRFIADIGGPSTTSLPPKDKETRNNIHEMAIAFNLKIQSQDKGNGDLRYTTLAKTTRSETGVNEGKVAKIMRRGANGPGVAGFVHKSGDKRKARFAAMPRLRDGDEVGKTAPKIGESNIGFKMLVSMGWTEGDGIGVSMGGLHVPPTAVIKNTKLGLGATR</sequence>
<dbReference type="EMBL" id="JARKIB010000002">
    <property type="protein sequence ID" value="KAJ7784453.1"/>
    <property type="molecule type" value="Genomic_DNA"/>
</dbReference>
<dbReference type="InterPro" id="IPR036867">
    <property type="entry name" value="R3H_dom_sf"/>
</dbReference>
<dbReference type="PROSITE" id="PS50174">
    <property type="entry name" value="G_PATCH"/>
    <property type="match status" value="1"/>
</dbReference>
<organism evidence="2 3">
    <name type="scientific">Mycena metata</name>
    <dbReference type="NCBI Taxonomy" id="1033252"/>
    <lineage>
        <taxon>Eukaryota</taxon>
        <taxon>Fungi</taxon>
        <taxon>Dikarya</taxon>
        <taxon>Basidiomycota</taxon>
        <taxon>Agaricomycotina</taxon>
        <taxon>Agaricomycetes</taxon>
        <taxon>Agaricomycetidae</taxon>
        <taxon>Agaricales</taxon>
        <taxon>Marasmiineae</taxon>
        <taxon>Mycenaceae</taxon>
        <taxon>Mycena</taxon>
    </lineage>
</organism>
<dbReference type="SUPFAM" id="SSF82708">
    <property type="entry name" value="R3H domain"/>
    <property type="match status" value="1"/>
</dbReference>
<dbReference type="GO" id="GO:0003676">
    <property type="term" value="F:nucleic acid binding"/>
    <property type="evidence" value="ECO:0007669"/>
    <property type="project" value="InterPro"/>
</dbReference>
<feature type="domain" description="G-patch" evidence="1">
    <location>
        <begin position="232"/>
        <end position="277"/>
    </location>
</feature>
<dbReference type="InterPro" id="IPR051189">
    <property type="entry name" value="Splicing_assoc_domain"/>
</dbReference>
<evidence type="ECO:0000259" key="1">
    <source>
        <dbReference type="PROSITE" id="PS50174"/>
    </source>
</evidence>
<feature type="non-terminal residue" evidence="2">
    <location>
        <position position="1"/>
    </location>
</feature>
<comment type="caution">
    <text evidence="2">The sequence shown here is derived from an EMBL/GenBank/DDBJ whole genome shotgun (WGS) entry which is preliminary data.</text>
</comment>
<proteinExistence type="predicted"/>
<dbReference type="PANTHER" id="PTHR14195">
    <property type="entry name" value="G PATCH DOMAIN CONTAINING PROTEIN 2"/>
    <property type="match status" value="1"/>
</dbReference>
<dbReference type="Proteomes" id="UP001215598">
    <property type="component" value="Unassembled WGS sequence"/>
</dbReference>
<dbReference type="Pfam" id="PF01585">
    <property type="entry name" value="G-patch"/>
    <property type="match status" value="1"/>
</dbReference>
<dbReference type="AlphaFoldDB" id="A0AAD7P1V0"/>
<gene>
    <name evidence="2" type="ORF">B0H16DRAFT_1296813</name>
</gene>
<protein>
    <recommendedName>
        <fullName evidence="1">G-patch domain-containing protein</fullName>
    </recommendedName>
</protein>
<name>A0AAD7P1V0_9AGAR</name>
<keyword evidence="3" id="KW-1185">Reference proteome</keyword>
<reference evidence="2" key="1">
    <citation type="submission" date="2023-03" db="EMBL/GenBank/DDBJ databases">
        <title>Massive genome expansion in bonnet fungi (Mycena s.s.) driven by repeated elements and novel gene families across ecological guilds.</title>
        <authorList>
            <consortium name="Lawrence Berkeley National Laboratory"/>
            <person name="Harder C.B."/>
            <person name="Miyauchi S."/>
            <person name="Viragh M."/>
            <person name="Kuo A."/>
            <person name="Thoen E."/>
            <person name="Andreopoulos B."/>
            <person name="Lu D."/>
            <person name="Skrede I."/>
            <person name="Drula E."/>
            <person name="Henrissat B."/>
            <person name="Morin E."/>
            <person name="Kohler A."/>
            <person name="Barry K."/>
            <person name="LaButti K."/>
            <person name="Morin E."/>
            <person name="Salamov A."/>
            <person name="Lipzen A."/>
            <person name="Mereny Z."/>
            <person name="Hegedus B."/>
            <person name="Baldrian P."/>
            <person name="Stursova M."/>
            <person name="Weitz H."/>
            <person name="Taylor A."/>
            <person name="Grigoriev I.V."/>
            <person name="Nagy L.G."/>
            <person name="Martin F."/>
            <person name="Kauserud H."/>
        </authorList>
    </citation>
    <scope>NUCLEOTIDE SEQUENCE</scope>
    <source>
        <strain evidence="2">CBHHK182m</strain>
    </source>
</reference>
<accession>A0AAD7P1V0</accession>
<evidence type="ECO:0000313" key="3">
    <source>
        <dbReference type="Proteomes" id="UP001215598"/>
    </source>
</evidence>
<dbReference type="SMART" id="SM00443">
    <property type="entry name" value="G_patch"/>
    <property type="match status" value="1"/>
</dbReference>
<evidence type="ECO:0000313" key="2">
    <source>
        <dbReference type="EMBL" id="KAJ7784453.1"/>
    </source>
</evidence>